<feature type="region of interest" description="Disordered" evidence="1">
    <location>
        <begin position="1"/>
        <end position="39"/>
    </location>
</feature>
<evidence type="ECO:0000313" key="4">
    <source>
        <dbReference type="Proteomes" id="UP000008783"/>
    </source>
</evidence>
<reference evidence="4" key="2">
    <citation type="journal article" date="2011" name="Proc. Natl. Acad. Sci. U.S.A.">
        <title>Obligate biotrophy features unraveled by the genomic analysis of rust fungi.</title>
        <authorList>
            <person name="Duplessis S."/>
            <person name="Cuomo C.A."/>
            <person name="Lin Y.-C."/>
            <person name="Aerts A."/>
            <person name="Tisserant E."/>
            <person name="Veneault-Fourrey C."/>
            <person name="Joly D.L."/>
            <person name="Hacquard S."/>
            <person name="Amselem J."/>
            <person name="Cantarel B.L."/>
            <person name="Chiu R."/>
            <person name="Coutinho P.M."/>
            <person name="Feau N."/>
            <person name="Field M."/>
            <person name="Frey P."/>
            <person name="Gelhaye E."/>
            <person name="Goldberg J."/>
            <person name="Grabherr M.G."/>
            <person name="Kodira C.D."/>
            <person name="Kohler A."/>
            <person name="Kuees U."/>
            <person name="Lindquist E.A."/>
            <person name="Lucas S.M."/>
            <person name="Mago R."/>
            <person name="Mauceli E."/>
            <person name="Morin E."/>
            <person name="Murat C."/>
            <person name="Pangilinan J.L."/>
            <person name="Park R."/>
            <person name="Pearson M."/>
            <person name="Quesneville H."/>
            <person name="Rouhier N."/>
            <person name="Sakthikumar S."/>
            <person name="Salamov A.A."/>
            <person name="Schmutz J."/>
            <person name="Selles B."/>
            <person name="Shapiro H."/>
            <person name="Tanguay P."/>
            <person name="Tuskan G.A."/>
            <person name="Henrissat B."/>
            <person name="Van de Peer Y."/>
            <person name="Rouze P."/>
            <person name="Ellis J.G."/>
            <person name="Dodds P.N."/>
            <person name="Schein J.E."/>
            <person name="Zhong S."/>
            <person name="Hamelin R.C."/>
            <person name="Grigoriev I.V."/>
            <person name="Szabo L.J."/>
            <person name="Martin F."/>
        </authorList>
    </citation>
    <scope>NUCLEOTIDE SEQUENCE [LARGE SCALE GENOMIC DNA]</scope>
    <source>
        <strain evidence="4">CRL 75-36-700-3 / race SCCL</strain>
    </source>
</reference>
<dbReference type="HOGENOM" id="CLU_2293052_0_0_1"/>
<proteinExistence type="predicted"/>
<protein>
    <submittedName>
        <fullName evidence="3">Uncharacterized protein</fullName>
    </submittedName>
</protein>
<dbReference type="RefSeq" id="XP_003325335.2">
    <property type="nucleotide sequence ID" value="XM_003325287.2"/>
</dbReference>
<dbReference type="AlphaFoldDB" id="E3K9N0"/>
<dbReference type="VEuPathDB" id="FungiDB:PGTG_07168"/>
<evidence type="ECO:0000256" key="1">
    <source>
        <dbReference type="SAM" id="MobiDB-lite"/>
    </source>
</evidence>
<evidence type="ECO:0000256" key="2">
    <source>
        <dbReference type="SAM" id="Phobius"/>
    </source>
</evidence>
<keyword evidence="4" id="KW-1185">Reference proteome</keyword>
<name>E3K9N0_PUCGT</name>
<dbReference type="KEGG" id="pgr:PGTG_07168"/>
<dbReference type="InParanoid" id="E3K9N0"/>
<keyword evidence="2" id="KW-0472">Membrane</keyword>
<dbReference type="Proteomes" id="UP000008783">
    <property type="component" value="Unassembled WGS sequence"/>
</dbReference>
<organism evidence="3 4">
    <name type="scientific">Puccinia graminis f. sp. tritici (strain CRL 75-36-700-3 / race SCCL)</name>
    <name type="common">Black stem rust fungus</name>
    <dbReference type="NCBI Taxonomy" id="418459"/>
    <lineage>
        <taxon>Eukaryota</taxon>
        <taxon>Fungi</taxon>
        <taxon>Dikarya</taxon>
        <taxon>Basidiomycota</taxon>
        <taxon>Pucciniomycotina</taxon>
        <taxon>Pucciniomycetes</taxon>
        <taxon>Pucciniales</taxon>
        <taxon>Pucciniaceae</taxon>
        <taxon>Puccinia</taxon>
    </lineage>
</organism>
<dbReference type="EMBL" id="DS178277">
    <property type="protein sequence ID" value="EFP80916.2"/>
    <property type="molecule type" value="Genomic_DNA"/>
</dbReference>
<reference key="1">
    <citation type="submission" date="2007-01" db="EMBL/GenBank/DDBJ databases">
        <title>The Genome Sequence of Puccinia graminis f. sp. tritici Strain CRL 75-36-700-3.</title>
        <authorList>
            <consortium name="The Broad Institute Genome Sequencing Platform"/>
            <person name="Birren B."/>
            <person name="Lander E."/>
            <person name="Galagan J."/>
            <person name="Nusbaum C."/>
            <person name="Devon K."/>
            <person name="Cuomo C."/>
            <person name="Jaffe D."/>
            <person name="Butler J."/>
            <person name="Alvarez P."/>
            <person name="Gnerre S."/>
            <person name="Grabherr M."/>
            <person name="Mauceli E."/>
            <person name="Brockman W."/>
            <person name="Young S."/>
            <person name="LaButti K."/>
            <person name="Sykes S."/>
            <person name="DeCaprio D."/>
            <person name="Crawford M."/>
            <person name="Koehrsen M."/>
            <person name="Engels R."/>
            <person name="Montgomery P."/>
            <person name="Pearson M."/>
            <person name="Howarth C."/>
            <person name="Larson L."/>
            <person name="White J."/>
            <person name="Zeng Q."/>
            <person name="Kodira C."/>
            <person name="Yandava C."/>
            <person name="Alvarado L."/>
            <person name="O'Leary S."/>
            <person name="Szabo L."/>
            <person name="Dean R."/>
            <person name="Schein J."/>
        </authorList>
    </citation>
    <scope>NUCLEOTIDE SEQUENCE</scope>
    <source>
        <strain>CRL 75-36-700-3</strain>
    </source>
</reference>
<keyword evidence="2" id="KW-1133">Transmembrane helix</keyword>
<sequence>MAGRPADQIRRHNLHTSNPTSYFRVPYKRPGPMDSKHSIISSSKSTTLAALASRPILGCFMINLMSFTAFVKVIFDRIIFRNRQPGPQHKTKKDSFNLMDV</sequence>
<accession>E3K9N0</accession>
<keyword evidence="2" id="KW-0812">Transmembrane</keyword>
<feature type="transmembrane region" description="Helical" evidence="2">
    <location>
        <begin position="55"/>
        <end position="75"/>
    </location>
</feature>
<dbReference type="GeneID" id="10536074"/>
<gene>
    <name evidence="3" type="ORF">PGTG_07168</name>
</gene>
<evidence type="ECO:0000313" key="3">
    <source>
        <dbReference type="EMBL" id="EFP80916.2"/>
    </source>
</evidence>